<dbReference type="Gene3D" id="3.30.420.10">
    <property type="entry name" value="Ribonuclease H-like superfamily/Ribonuclease H"/>
    <property type="match status" value="1"/>
</dbReference>
<feature type="compositionally biased region" description="Polar residues" evidence="2">
    <location>
        <begin position="95"/>
        <end position="106"/>
    </location>
</feature>
<dbReference type="PANTHER" id="PTHR22891">
    <property type="entry name" value="EUKARYOTIC TRANSLATION INITIATION FACTOR 2C"/>
    <property type="match status" value="1"/>
</dbReference>
<feature type="domain" description="PAZ" evidence="3">
    <location>
        <begin position="286"/>
        <end position="395"/>
    </location>
</feature>
<dbReference type="InterPro" id="IPR036085">
    <property type="entry name" value="PAZ_dom_sf"/>
</dbReference>
<comment type="caution">
    <text evidence="5">The sequence shown here is derived from an EMBL/GenBank/DDBJ whole genome shotgun (WGS) entry which is preliminary data.</text>
</comment>
<dbReference type="EMBL" id="SDOV01000001">
    <property type="protein sequence ID" value="KAH7645309.1"/>
    <property type="molecule type" value="Genomic_DNA"/>
</dbReference>
<dbReference type="InterPro" id="IPR032474">
    <property type="entry name" value="Argonaute_N"/>
</dbReference>
<feature type="region of interest" description="Disordered" evidence="2">
    <location>
        <begin position="1"/>
        <end position="64"/>
    </location>
</feature>
<reference evidence="5" key="1">
    <citation type="submission" date="2020-06" db="EMBL/GenBank/DDBJ databases">
        <authorList>
            <person name="Ji K."/>
            <person name="Li J."/>
        </authorList>
    </citation>
    <scope>NUCLEOTIDE SEQUENCE</scope>
    <source>
        <strain evidence="5">JKM2019</strain>
        <tissue evidence="5">Whole body</tissue>
    </source>
</reference>
<feature type="compositionally biased region" description="Low complexity" evidence="2">
    <location>
        <begin position="24"/>
        <end position="33"/>
    </location>
</feature>
<feature type="compositionally biased region" description="Basic and acidic residues" evidence="2">
    <location>
        <begin position="107"/>
        <end position="116"/>
    </location>
</feature>
<dbReference type="Pfam" id="PF02170">
    <property type="entry name" value="PAZ"/>
    <property type="match status" value="1"/>
</dbReference>
<dbReference type="AlphaFoldDB" id="A0A9D4SK09"/>
<dbReference type="InterPro" id="IPR003165">
    <property type="entry name" value="Piwi"/>
</dbReference>
<evidence type="ECO:0000256" key="2">
    <source>
        <dbReference type="SAM" id="MobiDB-lite"/>
    </source>
</evidence>
<evidence type="ECO:0000259" key="4">
    <source>
        <dbReference type="PROSITE" id="PS50822"/>
    </source>
</evidence>
<dbReference type="InterPro" id="IPR036397">
    <property type="entry name" value="RNaseH_sf"/>
</dbReference>
<dbReference type="Gene3D" id="2.170.260.10">
    <property type="entry name" value="paz domain"/>
    <property type="match status" value="1"/>
</dbReference>
<evidence type="ECO:0000256" key="1">
    <source>
        <dbReference type="SAM" id="Coils"/>
    </source>
</evidence>
<protein>
    <submittedName>
        <fullName evidence="5">Argonaute 7</fullName>
    </submittedName>
</protein>
<dbReference type="SUPFAM" id="SSF53098">
    <property type="entry name" value="Ribonuclease H-like"/>
    <property type="match status" value="1"/>
</dbReference>
<feature type="region of interest" description="Disordered" evidence="2">
    <location>
        <begin position="95"/>
        <end position="116"/>
    </location>
</feature>
<dbReference type="GO" id="GO:0003723">
    <property type="term" value="F:RNA binding"/>
    <property type="evidence" value="ECO:0007669"/>
    <property type="project" value="InterPro"/>
</dbReference>
<gene>
    <name evidence="5" type="ORF">HUG17_0847</name>
</gene>
<dbReference type="Proteomes" id="UP000828236">
    <property type="component" value="Unassembled WGS sequence"/>
</dbReference>
<dbReference type="PROSITE" id="PS50822">
    <property type="entry name" value="PIWI"/>
    <property type="match status" value="1"/>
</dbReference>
<reference evidence="5" key="2">
    <citation type="journal article" date="2021" name="World Allergy Organ. J.">
        <title>Chromosome-level assembly of Dermatophagoides farinae genome and transcriptome reveals two novel allergens Der f 37 and Der f 39.</title>
        <authorList>
            <person name="Chen J."/>
            <person name="Cai Z."/>
            <person name="Fan D."/>
            <person name="Hu J."/>
            <person name="Hou Y."/>
            <person name="He Y."/>
            <person name="Zhang Z."/>
            <person name="Zhao Z."/>
            <person name="Gao P."/>
            <person name="Hu W."/>
            <person name="Sun J."/>
            <person name="Li J."/>
            <person name="Ji K."/>
        </authorList>
    </citation>
    <scope>NUCLEOTIDE SEQUENCE</scope>
    <source>
        <strain evidence="5">JKM2019</strain>
    </source>
</reference>
<accession>A0A9D4SK09</accession>
<sequence>MSQNRGKPKRGGFASGGGGGGDRFAGNNNNRYPRNNDNRQRSFDASPVEFPESQQYPIRRSLSPKVDQKNSLNLVGNYYKLDITEKEIYHYNVQISQPPSINQTQKNDSRSEQNREKFLRNNSREILKEFLSKNPTLFQDIPFIYNGWENLYTTKKIQLDNDYVNEFEYRVGNGKPDRSVPKTNVEIVFKEKINLKIIEDFYNGKVNEIPNQIIDILNRLFAKILMEYYTVHGQCYFDMNQLRSVRELSFIEFVYGFELSTRMAQVGICLVIQPRVECLISSKCKTLMDLINEYDYKSGENITNFEKINFKKINSFIKNLSIYTEHGNQKRSYKIKELIATHLNEMKLSDDDDNMTILDYFNKNYPEVKINPRLPMVQMTKPHVYMPLDLCYIDEKQFVDNTKNYPNIHKVFMKECALKPESFFNKIQSYVDRIGKIGSTILKEFGVTLQNKLVKFNGYQLDKPRMVKISNGIIDDFIDGLLNEAEKMNLNLQMVKTECKIEFCFVVLPEHHNYLTPSDIYNAASSIGCKDLGLKIQCLNGFRVANVPGGYFNNLLFEVNGNLGGQNTVVESRYFQQQIGTKIQLIETMIIGIDVNHPGFFECSQNFRVSIAAAVGTTNVEMTDFVNCFRIQKRERTMEIIEQLAEMIKELLEKYKKINGDYPKNLIIFRDGVSESQFDQVKTIELEAIRRLIEQTKLKIRFTLIIVQKRHHTRFVKTMPTSSDANQKGPPTRNVPCGTVVDNSICEPNFTVAYVNSHFSRLGTSKPTKYIVIENQLQFTNSELHKLAYLVCYNSVRFSSPLSIPTPIKYADLCAYKCKIHLLHELKKNPIQSTDEWNVEHLQQMITFHDPKAQDSFFYL</sequence>
<proteinExistence type="predicted"/>
<dbReference type="GO" id="GO:0034587">
    <property type="term" value="P:piRNA processing"/>
    <property type="evidence" value="ECO:0007669"/>
    <property type="project" value="UniProtKB-ARBA"/>
</dbReference>
<organism evidence="5">
    <name type="scientific">Dermatophagoides farinae</name>
    <name type="common">American house dust mite</name>
    <dbReference type="NCBI Taxonomy" id="6954"/>
    <lineage>
        <taxon>Eukaryota</taxon>
        <taxon>Metazoa</taxon>
        <taxon>Ecdysozoa</taxon>
        <taxon>Arthropoda</taxon>
        <taxon>Chelicerata</taxon>
        <taxon>Arachnida</taxon>
        <taxon>Acari</taxon>
        <taxon>Acariformes</taxon>
        <taxon>Sarcoptiformes</taxon>
        <taxon>Astigmata</taxon>
        <taxon>Psoroptidia</taxon>
        <taxon>Analgoidea</taxon>
        <taxon>Pyroglyphidae</taxon>
        <taxon>Dermatophagoidinae</taxon>
        <taxon>Dermatophagoides</taxon>
    </lineage>
</organism>
<dbReference type="PROSITE" id="PS50821">
    <property type="entry name" value="PAZ"/>
    <property type="match status" value="1"/>
</dbReference>
<dbReference type="SMART" id="SM00950">
    <property type="entry name" value="Piwi"/>
    <property type="match status" value="1"/>
</dbReference>
<name>A0A9D4SK09_DERFA</name>
<evidence type="ECO:0000259" key="3">
    <source>
        <dbReference type="PROSITE" id="PS50821"/>
    </source>
</evidence>
<dbReference type="InterPro" id="IPR012337">
    <property type="entry name" value="RNaseH-like_sf"/>
</dbReference>
<dbReference type="Gene3D" id="3.40.50.2300">
    <property type="match status" value="1"/>
</dbReference>
<dbReference type="SUPFAM" id="SSF101690">
    <property type="entry name" value="PAZ domain"/>
    <property type="match status" value="1"/>
</dbReference>
<evidence type="ECO:0000313" key="5">
    <source>
        <dbReference type="EMBL" id="KAH7645309.1"/>
    </source>
</evidence>
<feature type="domain" description="Piwi" evidence="4">
    <location>
        <begin position="503"/>
        <end position="815"/>
    </location>
</feature>
<feature type="compositionally biased region" description="Basic residues" evidence="2">
    <location>
        <begin position="1"/>
        <end position="10"/>
    </location>
</feature>
<dbReference type="InterPro" id="IPR003100">
    <property type="entry name" value="PAZ_dom"/>
</dbReference>
<feature type="compositionally biased region" description="Gly residues" evidence="2">
    <location>
        <begin position="13"/>
        <end position="23"/>
    </location>
</feature>
<feature type="coiled-coil region" evidence="1">
    <location>
        <begin position="634"/>
        <end position="661"/>
    </location>
</feature>
<dbReference type="Pfam" id="PF02171">
    <property type="entry name" value="Piwi"/>
    <property type="match status" value="1"/>
</dbReference>
<keyword evidence="1" id="KW-0175">Coiled coil</keyword>
<dbReference type="Pfam" id="PF16486">
    <property type="entry name" value="ArgoN"/>
    <property type="match status" value="1"/>
</dbReference>
<dbReference type="CDD" id="cd02846">
    <property type="entry name" value="PAZ_argonaute_like"/>
    <property type="match status" value="1"/>
</dbReference>